<name>A0A2S7MYF2_9BACI</name>
<dbReference type="AlphaFoldDB" id="A0A2S7MYF2"/>
<dbReference type="OrthoDB" id="2949243at2"/>
<evidence type="ECO:0000313" key="1">
    <source>
        <dbReference type="EMBL" id="PQD94834.1"/>
    </source>
</evidence>
<organism evidence="1 2">
    <name type="scientific">Pradoshia eiseniae</name>
    <dbReference type="NCBI Taxonomy" id="2064768"/>
    <lineage>
        <taxon>Bacteria</taxon>
        <taxon>Bacillati</taxon>
        <taxon>Bacillota</taxon>
        <taxon>Bacilli</taxon>
        <taxon>Bacillales</taxon>
        <taxon>Bacillaceae</taxon>
        <taxon>Pradoshia</taxon>
    </lineage>
</organism>
<gene>
    <name evidence="1" type="ORF">CYL18_12795</name>
</gene>
<proteinExistence type="predicted"/>
<evidence type="ECO:0000313" key="2">
    <source>
        <dbReference type="Proteomes" id="UP000239663"/>
    </source>
</evidence>
<keyword evidence="2" id="KW-1185">Reference proteome</keyword>
<comment type="caution">
    <text evidence="1">The sequence shown here is derived from an EMBL/GenBank/DDBJ whole genome shotgun (WGS) entry which is preliminary data.</text>
</comment>
<sequence length="92" mass="11044">MSDIPEYVNVRIDAEQLRYIKKLQELLCERLDMDLPKEYDIPDIAVEQALFTYIDLMEKNYRLSGEQWEEVYHKWSGVSDVPRTLDDFKGRE</sequence>
<dbReference type="RefSeq" id="WP_104849909.1">
    <property type="nucleotide sequence ID" value="NZ_PKOZ01000007.1"/>
</dbReference>
<dbReference type="Proteomes" id="UP000239663">
    <property type="component" value="Unassembled WGS sequence"/>
</dbReference>
<accession>A0A2S7MYF2</accession>
<dbReference type="EMBL" id="PKOZ01000007">
    <property type="protein sequence ID" value="PQD94834.1"/>
    <property type="molecule type" value="Genomic_DNA"/>
</dbReference>
<reference evidence="1 2" key="1">
    <citation type="submission" date="2017-12" db="EMBL/GenBank/DDBJ databases">
        <title>Taxonomic description and draft genome of Pradoshia cofamensis Gen. nov., sp. nov., a thermotolerant bacillale isolated from anterior gut of earthworm Eisenia fetida.</title>
        <authorList>
            <person name="Saha T."/>
            <person name="Chakraborty R."/>
        </authorList>
    </citation>
    <scope>NUCLEOTIDE SEQUENCE [LARGE SCALE GENOMIC DNA]</scope>
    <source>
        <strain evidence="1 2">EAG3</strain>
    </source>
</reference>
<protein>
    <submittedName>
        <fullName evidence="1">Uncharacterized protein</fullName>
    </submittedName>
</protein>